<organism evidence="2 3">
    <name type="scientific">Ornithinicoccus hortensis</name>
    <dbReference type="NCBI Taxonomy" id="82346"/>
    <lineage>
        <taxon>Bacteria</taxon>
        <taxon>Bacillati</taxon>
        <taxon>Actinomycetota</taxon>
        <taxon>Actinomycetes</taxon>
        <taxon>Micrococcales</taxon>
        <taxon>Intrasporangiaceae</taxon>
        <taxon>Ornithinicoccus</taxon>
    </lineage>
</organism>
<dbReference type="Proteomes" id="UP000319516">
    <property type="component" value="Unassembled WGS sequence"/>
</dbReference>
<reference evidence="2 3" key="1">
    <citation type="submission" date="2019-06" db="EMBL/GenBank/DDBJ databases">
        <title>Sequencing the genomes of 1000 actinobacteria strains.</title>
        <authorList>
            <person name="Klenk H.-P."/>
        </authorList>
    </citation>
    <scope>NUCLEOTIDE SEQUENCE [LARGE SCALE GENOMIC DNA]</scope>
    <source>
        <strain evidence="2 3">DSM 12335</strain>
    </source>
</reference>
<proteinExistence type="predicted"/>
<accession>A0A542YR77</accession>
<feature type="compositionally biased region" description="Polar residues" evidence="1">
    <location>
        <begin position="206"/>
        <end position="222"/>
    </location>
</feature>
<keyword evidence="3" id="KW-1185">Reference proteome</keyword>
<gene>
    <name evidence="2" type="ORF">FB467_1553</name>
</gene>
<evidence type="ECO:0000256" key="1">
    <source>
        <dbReference type="SAM" id="MobiDB-lite"/>
    </source>
</evidence>
<comment type="caution">
    <text evidence="2">The sequence shown here is derived from an EMBL/GenBank/DDBJ whole genome shotgun (WGS) entry which is preliminary data.</text>
</comment>
<name>A0A542YR77_9MICO</name>
<dbReference type="OrthoDB" id="5195307at2"/>
<protein>
    <submittedName>
        <fullName evidence="2">Uncharacterized protein</fullName>
    </submittedName>
</protein>
<feature type="region of interest" description="Disordered" evidence="1">
    <location>
        <begin position="194"/>
        <end position="228"/>
    </location>
</feature>
<evidence type="ECO:0000313" key="3">
    <source>
        <dbReference type="Proteomes" id="UP000319516"/>
    </source>
</evidence>
<evidence type="ECO:0000313" key="2">
    <source>
        <dbReference type="EMBL" id="TQL50444.1"/>
    </source>
</evidence>
<dbReference type="EMBL" id="VFOP01000001">
    <property type="protein sequence ID" value="TQL50444.1"/>
    <property type="molecule type" value="Genomic_DNA"/>
</dbReference>
<sequence>MTRRIARLLLVLVPLAACSREAEGGPEDFRARAASHCTEVVNDHLLLEPGQDGVEVLAAALGDEEPTPEQISDWSAGLQEEVDRLGSIREALSEFSPDDPDEDAHWQTVVAGSDAEAEALQARQQLLEEAWDEVKDRFEPRPAPSDDVEDALAALGLGRTDCHWVYAPAVVEPGSEDFVRDVTTTCTDIANRRHAAGYSQDADVASTWSWRPSRTARQTTSPPKRRTR</sequence>
<dbReference type="RefSeq" id="WP_141784579.1">
    <property type="nucleotide sequence ID" value="NZ_BAAAIK010000002.1"/>
</dbReference>
<dbReference type="AlphaFoldDB" id="A0A542YR77"/>